<dbReference type="PROSITE" id="PS52016">
    <property type="entry name" value="TONB_DEPENDENT_REC_3"/>
    <property type="match status" value="1"/>
</dbReference>
<dbReference type="InterPro" id="IPR037066">
    <property type="entry name" value="Plug_dom_sf"/>
</dbReference>
<dbReference type="PANTHER" id="PTHR30069:SF40">
    <property type="entry name" value="TONB-DEPENDENT RECEPTOR NMB0964-RELATED"/>
    <property type="match status" value="1"/>
</dbReference>
<evidence type="ECO:0000256" key="4">
    <source>
        <dbReference type="ARBA" id="ARBA00022692"/>
    </source>
</evidence>
<comment type="similarity">
    <text evidence="8 9">Belongs to the TonB-dependent receptor family.</text>
</comment>
<organism evidence="13">
    <name type="scientific">Pseudoalteromonas sp. SD03</name>
    <dbReference type="NCBI Taxonomy" id="3231719"/>
    <lineage>
        <taxon>Bacteria</taxon>
        <taxon>Pseudomonadati</taxon>
        <taxon>Pseudomonadota</taxon>
        <taxon>Gammaproteobacteria</taxon>
        <taxon>Alteromonadales</taxon>
        <taxon>Pseudoalteromonadaceae</taxon>
        <taxon>Pseudoalteromonas</taxon>
    </lineage>
</organism>
<dbReference type="AlphaFoldDB" id="A0AB39AV51"/>
<accession>A0AB39AV51</accession>
<keyword evidence="3 8" id="KW-1134">Transmembrane beta strand</keyword>
<protein>
    <submittedName>
        <fullName evidence="13">TonB-dependent receptor plug domain-containing protein</fullName>
    </submittedName>
</protein>
<feature type="domain" description="TonB-dependent receptor plug" evidence="12">
    <location>
        <begin position="43"/>
        <end position="147"/>
    </location>
</feature>
<keyword evidence="2 8" id="KW-0813">Transport</keyword>
<feature type="signal peptide" evidence="10">
    <location>
        <begin position="1"/>
        <end position="19"/>
    </location>
</feature>
<dbReference type="GO" id="GO:0015344">
    <property type="term" value="F:siderophore uptake transmembrane transporter activity"/>
    <property type="evidence" value="ECO:0007669"/>
    <property type="project" value="TreeGrafter"/>
</dbReference>
<feature type="domain" description="TonB-dependent receptor-like beta-barrel" evidence="11">
    <location>
        <begin position="244"/>
        <end position="656"/>
    </location>
</feature>
<reference evidence="13" key="1">
    <citation type="submission" date="2024-07" db="EMBL/GenBank/DDBJ databases">
        <authorList>
            <person name="Jiang Y."/>
            <person name="Qin Q."/>
        </authorList>
    </citation>
    <scope>NUCLEOTIDE SEQUENCE</scope>
    <source>
        <strain evidence="13">SD03</strain>
    </source>
</reference>
<dbReference type="Gene3D" id="2.170.130.10">
    <property type="entry name" value="TonB-dependent receptor, plug domain"/>
    <property type="match status" value="1"/>
</dbReference>
<evidence type="ECO:0000256" key="7">
    <source>
        <dbReference type="ARBA" id="ARBA00023237"/>
    </source>
</evidence>
<dbReference type="InterPro" id="IPR012910">
    <property type="entry name" value="Plug_dom"/>
</dbReference>
<dbReference type="RefSeq" id="WP_368485645.1">
    <property type="nucleotide sequence ID" value="NZ_CP162515.1"/>
</dbReference>
<proteinExistence type="inferred from homology"/>
<evidence type="ECO:0000256" key="6">
    <source>
        <dbReference type="ARBA" id="ARBA00023136"/>
    </source>
</evidence>
<dbReference type="GO" id="GO:0044718">
    <property type="term" value="P:siderophore transmembrane transport"/>
    <property type="evidence" value="ECO:0007669"/>
    <property type="project" value="TreeGrafter"/>
</dbReference>
<comment type="subcellular location">
    <subcellularLocation>
        <location evidence="1 8">Cell outer membrane</location>
        <topology evidence="1 8">Multi-pass membrane protein</topology>
    </subcellularLocation>
</comment>
<dbReference type="GO" id="GO:0009279">
    <property type="term" value="C:cell outer membrane"/>
    <property type="evidence" value="ECO:0007669"/>
    <property type="project" value="UniProtKB-SubCell"/>
</dbReference>
<keyword evidence="6 8" id="KW-0472">Membrane</keyword>
<dbReference type="Gene3D" id="2.40.170.20">
    <property type="entry name" value="TonB-dependent receptor, beta-barrel domain"/>
    <property type="match status" value="1"/>
</dbReference>
<evidence type="ECO:0000259" key="11">
    <source>
        <dbReference type="Pfam" id="PF00593"/>
    </source>
</evidence>
<dbReference type="CDD" id="cd01347">
    <property type="entry name" value="ligand_gated_channel"/>
    <property type="match status" value="1"/>
</dbReference>
<keyword evidence="4 8" id="KW-0812">Transmembrane</keyword>
<feature type="chain" id="PRO_5044213220" evidence="10">
    <location>
        <begin position="20"/>
        <end position="689"/>
    </location>
</feature>
<dbReference type="PANTHER" id="PTHR30069">
    <property type="entry name" value="TONB-DEPENDENT OUTER MEMBRANE RECEPTOR"/>
    <property type="match status" value="1"/>
</dbReference>
<dbReference type="InterPro" id="IPR039426">
    <property type="entry name" value="TonB-dep_rcpt-like"/>
</dbReference>
<evidence type="ECO:0000256" key="10">
    <source>
        <dbReference type="SAM" id="SignalP"/>
    </source>
</evidence>
<evidence type="ECO:0000313" key="13">
    <source>
        <dbReference type="EMBL" id="XDH89261.1"/>
    </source>
</evidence>
<evidence type="ECO:0000256" key="2">
    <source>
        <dbReference type="ARBA" id="ARBA00022448"/>
    </source>
</evidence>
<dbReference type="InterPro" id="IPR036942">
    <property type="entry name" value="Beta-barrel_TonB_sf"/>
</dbReference>
<name>A0AB39AV51_9GAMM</name>
<keyword evidence="7 8" id="KW-0998">Cell outer membrane</keyword>
<dbReference type="InterPro" id="IPR000531">
    <property type="entry name" value="Beta-barrel_TonB"/>
</dbReference>
<dbReference type="EMBL" id="CP162515">
    <property type="protein sequence ID" value="XDH89261.1"/>
    <property type="molecule type" value="Genomic_DNA"/>
</dbReference>
<keyword evidence="13" id="KW-0675">Receptor</keyword>
<sequence length="689" mass="76596">MNQIKLIFFLLLFSNSLFANQDKHSYSEIDRITVTASPFATKVLDSAAAIKILDGQEKSLKQTLSLGDSLASYSGVSSISTGSQSGKPVIRGLSGNRIKILWNSVAQDFLQFGVRHPPGLTPVLAQRIELVKGPMSVLYGADAIGGVVNLISSDIPIGADNIISDANLGLSYQTNNSQKDYNLSLSGGSNRWGWNAALTESAADNFKTPNTQSYYDSQTLNAPKFTGEIPFTDFNIKNADVAIGYSAHHLDADFRINIWNNDQNFLQPNGLPTGQKLRNENFAANLNYEFLSEWSANIKLSLQKNERDAVTGASYQQLTEYNKDLAISLERKQATISLNHPQVHGWKGQFGTELVSKNQNTSIGTLVPDADYNSKAIFLYEVLDSDLYIAEFGARYDSIKQQAINKEQAWVNDFTEHQWQALSGSIGITWKLDNQWLLMNRVARGFRAPSIFDLYANGVHGGVAAYQIGNPELKEEYSLNKEIGLTYLGNKLGSTITYFHNKIDDYIYQANSLSFDHNSSLPIYVQKQNNATIDGVEAELNWKINEKTSVEANYTWINSELAQTTEELPMMPADSGYIAVNYLFDDTKLAKNLQLNANYSFYADKQSAGAYEPFSQYDDLPFGTASTKSYGLFGISASADSLLLDKPFFIQLKIDNLFDKSYRNFLDTYKGYTLGMGRNVRLSVSIPLI</sequence>
<dbReference type="Pfam" id="PF00593">
    <property type="entry name" value="TonB_dep_Rec_b-barrel"/>
    <property type="match status" value="1"/>
</dbReference>
<dbReference type="Pfam" id="PF07715">
    <property type="entry name" value="Plug"/>
    <property type="match status" value="1"/>
</dbReference>
<evidence type="ECO:0000256" key="1">
    <source>
        <dbReference type="ARBA" id="ARBA00004571"/>
    </source>
</evidence>
<evidence type="ECO:0000259" key="12">
    <source>
        <dbReference type="Pfam" id="PF07715"/>
    </source>
</evidence>
<evidence type="ECO:0000256" key="9">
    <source>
        <dbReference type="RuleBase" id="RU003357"/>
    </source>
</evidence>
<gene>
    <name evidence="13" type="ORF">ABZP26_18470</name>
</gene>
<dbReference type="SUPFAM" id="SSF56935">
    <property type="entry name" value="Porins"/>
    <property type="match status" value="1"/>
</dbReference>
<evidence type="ECO:0000256" key="3">
    <source>
        <dbReference type="ARBA" id="ARBA00022452"/>
    </source>
</evidence>
<evidence type="ECO:0000256" key="5">
    <source>
        <dbReference type="ARBA" id="ARBA00023077"/>
    </source>
</evidence>
<keyword evidence="5 9" id="KW-0798">TonB box</keyword>
<keyword evidence="10" id="KW-0732">Signal</keyword>
<evidence type="ECO:0000256" key="8">
    <source>
        <dbReference type="PROSITE-ProRule" id="PRU01360"/>
    </source>
</evidence>